<protein>
    <submittedName>
        <fullName evidence="2">Uncharacterized protein</fullName>
    </submittedName>
</protein>
<evidence type="ECO:0000313" key="2">
    <source>
        <dbReference type="EMBL" id="AHF46217.1"/>
    </source>
</evidence>
<feature type="region of interest" description="Disordered" evidence="1">
    <location>
        <begin position="241"/>
        <end position="262"/>
    </location>
</feature>
<reference evidence="2" key="1">
    <citation type="submission" date="2013-08" db="EMBL/GenBank/DDBJ databases">
        <title>Two distinct conjugal transfer systems on Streptomyces plasmid pZL1.</title>
        <authorList>
            <person name="Zhao L."/>
            <person name="Zhong L."/>
            <person name="Qin Z."/>
        </authorList>
    </citation>
    <scope>NUCLEOTIDE SEQUENCE</scope>
    <source>
        <strain evidence="2">14R-10</strain>
        <plasmid evidence="2">pZL1</plasmid>
    </source>
</reference>
<dbReference type="EMBL" id="KF501372">
    <property type="protein sequence ID" value="AHF46217.1"/>
    <property type="molecule type" value="Genomic_DNA"/>
</dbReference>
<dbReference type="AlphaFoldDB" id="W0FY40"/>
<name>W0FY40_9ACTN</name>
<sequence length="262" mass="28736">MTTTTTEQPAKKRYVLGKRDATGRYAVTVDGQRAGDIHRFHGEWYARPHGHTEHTSHGDQDAAASHLVDLVDSGVTDPTAAPAPAAAVQGIVPWLAPRLKPTRRNILSAGIALARVAELAWLPEDEDGNTTGYPGSDNPWMLKCLLSGHYVTRWWSHLRGRNGDNTPRPVWRHEGCIPYEDQAGTVAALVGEPPTSCPCQEITHPTTAEDIEKQLERAERARKADDIDTLRPLLTQLLGPCPASSARAESMKTFLPKPRPKN</sequence>
<evidence type="ECO:0000256" key="1">
    <source>
        <dbReference type="SAM" id="MobiDB-lite"/>
    </source>
</evidence>
<dbReference type="RefSeq" id="WP_024127943.1">
    <property type="nucleotide sequence ID" value="NC_023316.1"/>
</dbReference>
<organism evidence="2">
    <name type="scientific">Streptomyces sp. 14R-10</name>
    <dbReference type="NCBI Taxonomy" id="1442159"/>
    <lineage>
        <taxon>Bacteria</taxon>
        <taxon>Bacillati</taxon>
        <taxon>Actinomycetota</taxon>
        <taxon>Actinomycetes</taxon>
        <taxon>Kitasatosporales</taxon>
        <taxon>Streptomycetaceae</taxon>
        <taxon>Streptomyces</taxon>
    </lineage>
</organism>
<accession>W0FY40</accession>
<gene>
    <name evidence="2" type="ORF">pZL1.52c</name>
</gene>
<keyword evidence="2" id="KW-0614">Plasmid</keyword>
<proteinExistence type="predicted"/>
<geneLocation type="plasmid" evidence="2">
    <name>pZL1</name>
</geneLocation>